<feature type="transmembrane region" description="Helical" evidence="8">
    <location>
        <begin position="151"/>
        <end position="175"/>
    </location>
</feature>
<dbReference type="Gene3D" id="1.20.1720.10">
    <property type="entry name" value="Multidrug resistance protein D"/>
    <property type="match status" value="1"/>
</dbReference>
<evidence type="ECO:0000313" key="11">
    <source>
        <dbReference type="Proteomes" id="UP000298860"/>
    </source>
</evidence>
<feature type="transmembrane region" description="Helical" evidence="8">
    <location>
        <begin position="93"/>
        <end position="112"/>
    </location>
</feature>
<feature type="transmembrane region" description="Helical" evidence="8">
    <location>
        <begin position="187"/>
        <end position="208"/>
    </location>
</feature>
<evidence type="ECO:0000313" key="10">
    <source>
        <dbReference type="EMBL" id="GDY30763.1"/>
    </source>
</evidence>
<dbReference type="CDD" id="cd17502">
    <property type="entry name" value="MFS_Azr1_MDR_like"/>
    <property type="match status" value="1"/>
</dbReference>
<feature type="transmembrane region" description="Helical" evidence="8">
    <location>
        <begin position="353"/>
        <end position="372"/>
    </location>
</feature>
<feature type="domain" description="Major facilitator superfamily (MFS) profile" evidence="9">
    <location>
        <begin position="28"/>
        <end position="542"/>
    </location>
</feature>
<dbReference type="OrthoDB" id="7375466at2"/>
<dbReference type="PROSITE" id="PS50850">
    <property type="entry name" value="MFS"/>
    <property type="match status" value="1"/>
</dbReference>
<evidence type="ECO:0000256" key="3">
    <source>
        <dbReference type="ARBA" id="ARBA00022448"/>
    </source>
</evidence>
<feature type="transmembrane region" description="Helical" evidence="8">
    <location>
        <begin position="324"/>
        <end position="346"/>
    </location>
</feature>
<dbReference type="InterPro" id="IPR004638">
    <property type="entry name" value="EmrB-like"/>
</dbReference>
<keyword evidence="5 8" id="KW-0812">Transmembrane</keyword>
<dbReference type="InterPro" id="IPR020846">
    <property type="entry name" value="MFS_dom"/>
</dbReference>
<name>A0A4D4JAB1_9PSEU</name>
<gene>
    <name evidence="10" type="ORF">GTS_23960</name>
</gene>
<evidence type="ECO:0000256" key="8">
    <source>
        <dbReference type="SAM" id="Phobius"/>
    </source>
</evidence>
<dbReference type="EMBL" id="BJFL01000009">
    <property type="protein sequence ID" value="GDY30763.1"/>
    <property type="molecule type" value="Genomic_DNA"/>
</dbReference>
<evidence type="ECO:0000256" key="5">
    <source>
        <dbReference type="ARBA" id="ARBA00022692"/>
    </source>
</evidence>
<feature type="transmembrane region" description="Helical" evidence="8">
    <location>
        <begin position="118"/>
        <end position="139"/>
    </location>
</feature>
<dbReference type="RefSeq" id="WP_137813863.1">
    <property type="nucleotide sequence ID" value="NZ_BJFL01000009.1"/>
</dbReference>
<feature type="transmembrane region" description="Helical" evidence="8">
    <location>
        <begin position="424"/>
        <end position="442"/>
    </location>
</feature>
<dbReference type="FunFam" id="1.20.1720.10:FF:000004">
    <property type="entry name" value="EmrB/QacA family drug resistance transporter"/>
    <property type="match status" value="1"/>
</dbReference>
<comment type="similarity">
    <text evidence="2">Belongs to the major facilitator superfamily. TCR/Tet family.</text>
</comment>
<evidence type="ECO:0000256" key="7">
    <source>
        <dbReference type="ARBA" id="ARBA00023136"/>
    </source>
</evidence>
<evidence type="ECO:0000256" key="1">
    <source>
        <dbReference type="ARBA" id="ARBA00004651"/>
    </source>
</evidence>
<keyword evidence="4" id="KW-1003">Cell membrane</keyword>
<feature type="transmembrane region" description="Helical" evidence="8">
    <location>
        <begin position="220"/>
        <end position="237"/>
    </location>
</feature>
<sequence>MSTTAERAVPSPATGGDGALSHRQILTVLSGLLLGLLLAALDQTIVSAAMRTIADQLHGQTIQAWGTTAYLITSTISTPLYGKLSDIYGRKRFFITAISLFLVGSALCGMSQSMYELAAFRAVQGLGAGGLFSLALAIIGDMVSPRERGRYQGYFLAVFGLASVLGPVVGGFFAGLPSFLGVTGWRWVFLVNLPIGLVALTVVSRVLNLPHRRIEHRVDYLGALTLVTGVVPLLIVAEQGREWGWASGRSLAMFLIGAIGLALFSFTERRMGDEALLPLRLFRSSVFSLANVLNFIVGMGMFGGMASLPLYLQIVKGYSPTESGLLLLPLMIGIMAASTLSGQVIARTGRYRVFPIIGTAAMSASLFLFSRIGADTPLWPTLSTALLMGFGLGLCMQTLVLAVQNDVPPGDMGVATASATFFRQMGGTAGTAVFLSILFGVVGDRIADAFRAAVPTASFQAALHDPALLANPDNQVVLTALRGGGGGNADLNNTSFIQHLDPRLAQPFLDGFSSAMDTVFLVGGVVMLVGFALVWFLKNQELSSKSGIQRQAEDAAGATPEPALALD</sequence>
<keyword evidence="6 8" id="KW-1133">Transmembrane helix</keyword>
<dbReference type="PANTHER" id="PTHR23501">
    <property type="entry name" value="MAJOR FACILITATOR SUPERFAMILY"/>
    <property type="match status" value="1"/>
</dbReference>
<evidence type="ECO:0000259" key="9">
    <source>
        <dbReference type="PROSITE" id="PS50850"/>
    </source>
</evidence>
<dbReference type="Pfam" id="PF07690">
    <property type="entry name" value="MFS_1"/>
    <property type="match status" value="1"/>
</dbReference>
<feature type="transmembrane region" description="Helical" evidence="8">
    <location>
        <begin position="378"/>
        <end position="403"/>
    </location>
</feature>
<feature type="transmembrane region" description="Helical" evidence="8">
    <location>
        <begin position="518"/>
        <end position="537"/>
    </location>
</feature>
<dbReference type="SUPFAM" id="SSF103473">
    <property type="entry name" value="MFS general substrate transporter"/>
    <property type="match status" value="1"/>
</dbReference>
<dbReference type="NCBIfam" id="TIGR00711">
    <property type="entry name" value="efflux_EmrB"/>
    <property type="match status" value="1"/>
</dbReference>
<feature type="transmembrane region" description="Helical" evidence="8">
    <location>
        <begin position="243"/>
        <end position="266"/>
    </location>
</feature>
<evidence type="ECO:0000256" key="4">
    <source>
        <dbReference type="ARBA" id="ARBA00022475"/>
    </source>
</evidence>
<feature type="transmembrane region" description="Helical" evidence="8">
    <location>
        <begin position="20"/>
        <end position="41"/>
    </location>
</feature>
<comment type="subcellular location">
    <subcellularLocation>
        <location evidence="1">Cell membrane</location>
        <topology evidence="1">Multi-pass membrane protein</topology>
    </subcellularLocation>
</comment>
<evidence type="ECO:0000256" key="2">
    <source>
        <dbReference type="ARBA" id="ARBA00007520"/>
    </source>
</evidence>
<organism evidence="10 11">
    <name type="scientific">Gandjariella thermophila</name>
    <dbReference type="NCBI Taxonomy" id="1931992"/>
    <lineage>
        <taxon>Bacteria</taxon>
        <taxon>Bacillati</taxon>
        <taxon>Actinomycetota</taxon>
        <taxon>Actinomycetes</taxon>
        <taxon>Pseudonocardiales</taxon>
        <taxon>Pseudonocardiaceae</taxon>
        <taxon>Gandjariella</taxon>
    </lineage>
</organism>
<dbReference type="PANTHER" id="PTHR23501:SF197">
    <property type="entry name" value="COMD"/>
    <property type="match status" value="1"/>
</dbReference>
<dbReference type="AlphaFoldDB" id="A0A4D4JAB1"/>
<dbReference type="Proteomes" id="UP000298860">
    <property type="component" value="Unassembled WGS sequence"/>
</dbReference>
<comment type="caution">
    <text evidence="10">The sequence shown here is derived from an EMBL/GenBank/DDBJ whole genome shotgun (WGS) entry which is preliminary data.</text>
</comment>
<keyword evidence="7 8" id="KW-0472">Membrane</keyword>
<dbReference type="GO" id="GO:0005886">
    <property type="term" value="C:plasma membrane"/>
    <property type="evidence" value="ECO:0007669"/>
    <property type="project" value="UniProtKB-SubCell"/>
</dbReference>
<evidence type="ECO:0000256" key="6">
    <source>
        <dbReference type="ARBA" id="ARBA00022989"/>
    </source>
</evidence>
<dbReference type="GO" id="GO:0022857">
    <property type="term" value="F:transmembrane transporter activity"/>
    <property type="evidence" value="ECO:0007669"/>
    <property type="project" value="InterPro"/>
</dbReference>
<dbReference type="InterPro" id="IPR036259">
    <property type="entry name" value="MFS_trans_sf"/>
</dbReference>
<proteinExistence type="inferred from homology"/>
<feature type="transmembrane region" description="Helical" evidence="8">
    <location>
        <begin position="286"/>
        <end position="312"/>
    </location>
</feature>
<keyword evidence="3" id="KW-0813">Transport</keyword>
<protein>
    <submittedName>
        <fullName evidence="10">MFS transporter</fullName>
    </submittedName>
</protein>
<dbReference type="InterPro" id="IPR011701">
    <property type="entry name" value="MFS"/>
</dbReference>
<dbReference type="Gene3D" id="1.20.1250.20">
    <property type="entry name" value="MFS general substrate transporter like domains"/>
    <property type="match status" value="1"/>
</dbReference>
<keyword evidence="11" id="KW-1185">Reference proteome</keyword>
<accession>A0A4D4JAB1</accession>
<reference evidence="11" key="1">
    <citation type="submission" date="2019-04" db="EMBL/GenBank/DDBJ databases">
        <title>Draft genome sequence of Pseudonocardiaceae bacterium SL3-2-4.</title>
        <authorList>
            <person name="Ningsih F."/>
            <person name="Yokota A."/>
            <person name="Sakai Y."/>
            <person name="Nanatani K."/>
            <person name="Yabe S."/>
            <person name="Oetari A."/>
            <person name="Sjamsuridzal W."/>
        </authorList>
    </citation>
    <scope>NUCLEOTIDE SEQUENCE [LARGE SCALE GENOMIC DNA]</scope>
    <source>
        <strain evidence="11">SL3-2-4</strain>
    </source>
</reference>